<evidence type="ECO:0000313" key="2">
    <source>
        <dbReference type="Proteomes" id="UP000239724"/>
    </source>
</evidence>
<dbReference type="EMBL" id="NHRY01000056">
    <property type="protein sequence ID" value="PPQ36562.1"/>
    <property type="molecule type" value="Genomic_DNA"/>
</dbReference>
<evidence type="ECO:0008006" key="3">
    <source>
        <dbReference type="Google" id="ProtNLM"/>
    </source>
</evidence>
<dbReference type="Proteomes" id="UP000239724">
    <property type="component" value="Unassembled WGS sequence"/>
</dbReference>
<dbReference type="Gene3D" id="3.30.565.10">
    <property type="entry name" value="Histidine kinase-like ATPase, C-terminal domain"/>
    <property type="match status" value="1"/>
</dbReference>
<dbReference type="AlphaFoldDB" id="A0A2S6NLW5"/>
<keyword evidence="2" id="KW-1185">Reference proteome</keyword>
<dbReference type="SUPFAM" id="SSF55874">
    <property type="entry name" value="ATPase domain of HSP90 chaperone/DNA topoisomerase II/histidine kinase"/>
    <property type="match status" value="1"/>
</dbReference>
<evidence type="ECO:0000313" key="1">
    <source>
        <dbReference type="EMBL" id="PPQ36562.1"/>
    </source>
</evidence>
<organism evidence="1 2">
    <name type="scientific">Rhodopila globiformis</name>
    <name type="common">Rhodopseudomonas globiformis</name>
    <dbReference type="NCBI Taxonomy" id="1071"/>
    <lineage>
        <taxon>Bacteria</taxon>
        <taxon>Pseudomonadati</taxon>
        <taxon>Pseudomonadota</taxon>
        <taxon>Alphaproteobacteria</taxon>
        <taxon>Acetobacterales</taxon>
        <taxon>Acetobacteraceae</taxon>
        <taxon>Rhodopila</taxon>
    </lineage>
</organism>
<proteinExistence type="predicted"/>
<gene>
    <name evidence="1" type="ORF">CCS01_04825</name>
</gene>
<accession>A0A2S6NLW5</accession>
<name>A0A2S6NLW5_RHOGL</name>
<sequence>MQGQWQRGEGRLSVVMAGTRLAMTVRQRTGLALSNRLARVMNGRLAVNSRSGTGAMVSLSLPAT</sequence>
<comment type="caution">
    <text evidence="1">The sequence shown here is derived from an EMBL/GenBank/DDBJ whole genome shotgun (WGS) entry which is preliminary data.</text>
</comment>
<reference evidence="1 2" key="1">
    <citation type="journal article" date="2018" name="Arch. Microbiol.">
        <title>New insights into the metabolic potential of the phototrophic purple bacterium Rhodopila globiformis DSM 161(T) from its draft genome sequence and evidence for a vanadium-dependent nitrogenase.</title>
        <authorList>
            <person name="Imhoff J.F."/>
            <person name="Rahn T."/>
            <person name="Kunzel S."/>
            <person name="Neulinger S.C."/>
        </authorList>
    </citation>
    <scope>NUCLEOTIDE SEQUENCE [LARGE SCALE GENOMIC DNA]</scope>
    <source>
        <strain evidence="1 2">DSM 161</strain>
    </source>
</reference>
<protein>
    <recommendedName>
        <fullName evidence="3">Histidine kinase/HSP90-like ATPase domain-containing protein</fullName>
    </recommendedName>
</protein>
<dbReference type="InterPro" id="IPR036890">
    <property type="entry name" value="HATPase_C_sf"/>
</dbReference>